<evidence type="ECO:0000313" key="2">
    <source>
        <dbReference type="EMBL" id="GFH39342.1"/>
    </source>
</evidence>
<feature type="compositionally biased region" description="Low complexity" evidence="1">
    <location>
        <begin position="62"/>
        <end position="73"/>
    </location>
</feature>
<evidence type="ECO:0000313" key="3">
    <source>
        <dbReference type="Proteomes" id="UP000484988"/>
    </source>
</evidence>
<dbReference type="EMBL" id="BLLG01000027">
    <property type="protein sequence ID" value="GFH39342.1"/>
    <property type="molecule type" value="Genomic_DNA"/>
</dbReference>
<feature type="region of interest" description="Disordered" evidence="1">
    <location>
        <begin position="1"/>
        <end position="44"/>
    </location>
</feature>
<comment type="caution">
    <text evidence="2">The sequence shown here is derived from an EMBL/GenBank/DDBJ whole genome shotgun (WGS) entry which is preliminary data.</text>
</comment>
<organism evidence="2 3">
    <name type="scientific">Streptomyces pacificus</name>
    <dbReference type="NCBI Taxonomy" id="2705029"/>
    <lineage>
        <taxon>Bacteria</taxon>
        <taxon>Bacillati</taxon>
        <taxon>Actinomycetota</taxon>
        <taxon>Actinomycetes</taxon>
        <taxon>Kitasatosporales</taxon>
        <taxon>Streptomycetaceae</taxon>
        <taxon>Streptomyces</taxon>
    </lineage>
</organism>
<reference evidence="2 3" key="1">
    <citation type="submission" date="2020-02" db="EMBL/GenBank/DDBJ databases">
        <title>Whole Genome Shotgun Sequence of Streptomyces sp. strain CWH03.</title>
        <authorList>
            <person name="Dohra H."/>
            <person name="Kodani S."/>
            <person name="Yamamura H."/>
        </authorList>
    </citation>
    <scope>NUCLEOTIDE SEQUENCE [LARGE SCALE GENOMIC DNA]</scope>
    <source>
        <strain evidence="2 3">CWH03</strain>
    </source>
</reference>
<sequence>MASRSTGPAPASVTDDGSPTESGDLSLPVTAGGQRKGPDVLGGIVPRDASRLAFPPSPLLPPVLGGLNPPFIA</sequence>
<accession>A0A6A0B2I1</accession>
<dbReference type="AlphaFoldDB" id="A0A6A0B2I1"/>
<keyword evidence="3" id="KW-1185">Reference proteome</keyword>
<proteinExistence type="predicted"/>
<dbReference type="Proteomes" id="UP000484988">
    <property type="component" value="Unassembled WGS sequence"/>
</dbReference>
<evidence type="ECO:0000256" key="1">
    <source>
        <dbReference type="SAM" id="MobiDB-lite"/>
    </source>
</evidence>
<feature type="region of interest" description="Disordered" evidence="1">
    <location>
        <begin position="54"/>
        <end position="73"/>
    </location>
</feature>
<name>A0A6A0B2I1_9ACTN</name>
<protein>
    <submittedName>
        <fullName evidence="2">Uncharacterized protein</fullName>
    </submittedName>
</protein>
<gene>
    <name evidence="2" type="ORF">SCWH03_56070</name>
</gene>